<dbReference type="SUPFAM" id="SSF48726">
    <property type="entry name" value="Immunoglobulin"/>
    <property type="match status" value="3"/>
</dbReference>
<evidence type="ECO:0000256" key="10">
    <source>
        <dbReference type="SAM" id="Phobius"/>
    </source>
</evidence>
<keyword evidence="10" id="KW-0812">Transmembrane</keyword>
<dbReference type="InterPro" id="IPR055275">
    <property type="entry name" value="Ferredox_Rdtase"/>
</dbReference>
<evidence type="ECO:0000313" key="12">
    <source>
        <dbReference type="EMBL" id="RXM31058.1"/>
    </source>
</evidence>
<reference evidence="12 13" key="1">
    <citation type="submission" date="2019-01" db="EMBL/GenBank/DDBJ databases">
        <title>Draft Genome and Complete Hox-Cluster Characterization of the Sterlet Sturgeon (Acipenser ruthenus).</title>
        <authorList>
            <person name="Wei Q."/>
        </authorList>
    </citation>
    <scope>NUCLEOTIDE SEQUENCE [LARGE SCALE GENOMIC DNA]</scope>
    <source>
        <strain evidence="12">WHYD16114868_AA</strain>
        <tissue evidence="12">Blood</tissue>
    </source>
</reference>
<organism evidence="12 13">
    <name type="scientific">Acipenser ruthenus</name>
    <name type="common">Sterlet sturgeon</name>
    <dbReference type="NCBI Taxonomy" id="7906"/>
    <lineage>
        <taxon>Eukaryota</taxon>
        <taxon>Metazoa</taxon>
        <taxon>Chordata</taxon>
        <taxon>Craniata</taxon>
        <taxon>Vertebrata</taxon>
        <taxon>Euteleostomi</taxon>
        <taxon>Actinopterygii</taxon>
        <taxon>Chondrostei</taxon>
        <taxon>Acipenseriformes</taxon>
        <taxon>Acipenseridae</taxon>
        <taxon>Acipenser</taxon>
    </lineage>
</organism>
<keyword evidence="5" id="KW-0521">NADP</keyword>
<dbReference type="PANTHER" id="PTHR48467:SF1">
    <property type="entry name" value="GLUTAMATE SYNTHASE 1 [NADH], CHLOROPLASTIC-LIKE"/>
    <property type="match status" value="1"/>
</dbReference>
<keyword evidence="10" id="KW-1133">Transmembrane helix</keyword>
<keyword evidence="4" id="KW-0274">FAD</keyword>
<dbReference type="Proteomes" id="UP000289886">
    <property type="component" value="Unassembled WGS sequence"/>
</dbReference>
<comment type="caution">
    <text evidence="12">The sequence shown here is derived from an EMBL/GenBank/DDBJ whole genome shotgun (WGS) entry which is preliminary data.</text>
</comment>
<keyword evidence="7 10" id="KW-0472">Membrane</keyword>
<comment type="subcellular location">
    <subcellularLocation>
        <location evidence="2">Membrane</location>
    </subcellularLocation>
</comment>
<dbReference type="SUPFAM" id="SSF51971">
    <property type="entry name" value="Nucleotide-binding domain"/>
    <property type="match status" value="2"/>
</dbReference>
<keyword evidence="6" id="KW-0560">Oxidoreductase</keyword>
<dbReference type="InterPro" id="IPR013783">
    <property type="entry name" value="Ig-like_fold"/>
</dbReference>
<gene>
    <name evidence="12" type="ORF">EOD39_7315</name>
</gene>
<feature type="compositionally biased region" description="Polar residues" evidence="9">
    <location>
        <begin position="336"/>
        <end position="346"/>
    </location>
</feature>
<evidence type="ECO:0000256" key="6">
    <source>
        <dbReference type="ARBA" id="ARBA00023002"/>
    </source>
</evidence>
<dbReference type="Pfam" id="PF13450">
    <property type="entry name" value="NAD_binding_8"/>
    <property type="match status" value="1"/>
</dbReference>
<evidence type="ECO:0000256" key="7">
    <source>
        <dbReference type="ARBA" id="ARBA00023136"/>
    </source>
</evidence>
<name>A0A444U7C5_ACIRT</name>
<comment type="cofactor">
    <cofactor evidence="1">
        <name>FAD</name>
        <dbReference type="ChEBI" id="CHEBI:57692"/>
    </cofactor>
</comment>
<dbReference type="InterPro" id="IPR053896">
    <property type="entry name" value="BTN3A2-like_Ig-C"/>
</dbReference>
<evidence type="ECO:0000256" key="4">
    <source>
        <dbReference type="ARBA" id="ARBA00022827"/>
    </source>
</evidence>
<dbReference type="SMART" id="SM00409">
    <property type="entry name" value="IG"/>
    <property type="match status" value="2"/>
</dbReference>
<dbReference type="Pfam" id="PF22705">
    <property type="entry name" value="C2-set_3"/>
    <property type="match status" value="1"/>
</dbReference>
<proteinExistence type="predicted"/>
<dbReference type="PROSITE" id="PS50835">
    <property type="entry name" value="IG_LIKE"/>
    <property type="match status" value="1"/>
</dbReference>
<evidence type="ECO:0000256" key="8">
    <source>
        <dbReference type="ARBA" id="ARBA00023319"/>
    </source>
</evidence>
<keyword evidence="3" id="KW-0285">Flavoprotein</keyword>
<dbReference type="GO" id="GO:0016020">
    <property type="term" value="C:membrane"/>
    <property type="evidence" value="ECO:0007669"/>
    <property type="project" value="UniProtKB-SubCell"/>
</dbReference>
<dbReference type="GO" id="GO:0016491">
    <property type="term" value="F:oxidoreductase activity"/>
    <property type="evidence" value="ECO:0007669"/>
    <property type="project" value="UniProtKB-KW"/>
</dbReference>
<keyword evidence="8" id="KW-0393">Immunoglobulin domain</keyword>
<dbReference type="InterPro" id="IPR007110">
    <property type="entry name" value="Ig-like_dom"/>
</dbReference>
<evidence type="ECO:0000256" key="9">
    <source>
        <dbReference type="SAM" id="MobiDB-lite"/>
    </source>
</evidence>
<feature type="region of interest" description="Disordered" evidence="9">
    <location>
        <begin position="317"/>
        <end position="425"/>
    </location>
</feature>
<keyword evidence="13" id="KW-1185">Reference proteome</keyword>
<evidence type="ECO:0000313" key="13">
    <source>
        <dbReference type="Proteomes" id="UP000289886"/>
    </source>
</evidence>
<protein>
    <recommendedName>
        <fullName evidence="11">Ig-like domain-containing protein</fullName>
    </recommendedName>
</protein>
<sequence length="775" mass="84694">MKKELNNIDRDVSLLVNDTRITDEGIYQCAVSSDGGFGEAHIILKVKADYSKPTVHLAPGQTLQEGKEVTLRCSSGGGYPEARIHWFDHNGSNLSAAAQFSFTQALDKSFNLTSELTITQNSSSLPYNCSVINQLGEAETSSELLFLLDEKLIVSQSPDFINALKGHSAEITCSISLLSKIDGLYLKRRFARPQDVLYFSLATMKINIEKEYKGRLTHHGECCSFAFTITQLQLNDSDGYYCIWGGLDITTGRLVSHESMGTLIVVKEPRVSCPTDSSRSNLSFILLLLMVSAGVVVVCVFMCVLLWHCTGNKKSYQPNKIHQSRSEANPRAPASQPLQVLRTSSKPPGLQPASRSRYCEPQATPRTPASQPLQGSSQPAAPGTENHKQTLRAPASQPLQILRTSSNPQDSSQPSTPGVQRLGSTAAPQPQVCIVGGGPAGFYTAQHLLRSHKGVQVDVFEKLPVPFGLVRFGVAPDHPEVKNVINTFTQTARQDRCGFYGNVTVGSDVTVEELKQAYHAVILLKPDLSAETAVILGQGNVALDVARILLSPLELLKELREMINLPGTQPALDPRDFQGLREAVQDIPRPRKRLTELLMKAALEKAAGKEAEREWSLRFLRSPTHILPSPDRSRAAGIRLAVTRLESLPIDPTVPFDLRQAIIPNRMGRVQQAPGLYCSGWVKRGPAGVIATTMNDSFDTACSVLEDMESGQLDTSTPRAGACMLQALLKQRGVTPVSFAGWEKIDAVETARGREVGKPREKLVDMRDMLKVASL</sequence>
<evidence type="ECO:0000256" key="1">
    <source>
        <dbReference type="ARBA" id="ARBA00001974"/>
    </source>
</evidence>
<feature type="transmembrane region" description="Helical" evidence="10">
    <location>
        <begin position="284"/>
        <end position="307"/>
    </location>
</feature>
<dbReference type="EMBL" id="SCEB01215145">
    <property type="protein sequence ID" value="RXM31058.1"/>
    <property type="molecule type" value="Genomic_DNA"/>
</dbReference>
<dbReference type="InterPro" id="IPR003599">
    <property type="entry name" value="Ig_sub"/>
</dbReference>
<evidence type="ECO:0000256" key="5">
    <source>
        <dbReference type="ARBA" id="ARBA00022857"/>
    </source>
</evidence>
<dbReference type="Gene3D" id="3.40.50.720">
    <property type="entry name" value="NAD(P)-binding Rossmann-like Domain"/>
    <property type="match status" value="2"/>
</dbReference>
<evidence type="ECO:0000259" key="11">
    <source>
        <dbReference type="PROSITE" id="PS50835"/>
    </source>
</evidence>
<feature type="compositionally biased region" description="Polar residues" evidence="9">
    <location>
        <begin position="397"/>
        <end position="425"/>
    </location>
</feature>
<dbReference type="AlphaFoldDB" id="A0A444U7C5"/>
<dbReference type="PANTHER" id="PTHR48467">
    <property type="entry name" value="GLUTAMATE SYNTHASE 1 [NADH], CHLOROPLASTIC-LIKE"/>
    <property type="match status" value="1"/>
</dbReference>
<evidence type="ECO:0000256" key="3">
    <source>
        <dbReference type="ARBA" id="ARBA00022630"/>
    </source>
</evidence>
<dbReference type="PRINTS" id="PR00419">
    <property type="entry name" value="ADXRDTASE"/>
</dbReference>
<dbReference type="Gene3D" id="2.60.40.10">
    <property type="entry name" value="Immunoglobulins"/>
    <property type="match status" value="3"/>
</dbReference>
<accession>A0A444U7C5</accession>
<feature type="domain" description="Ig-like" evidence="11">
    <location>
        <begin position="53"/>
        <end position="145"/>
    </location>
</feature>
<dbReference type="InterPro" id="IPR036179">
    <property type="entry name" value="Ig-like_dom_sf"/>
</dbReference>
<feature type="compositionally biased region" description="Polar residues" evidence="9">
    <location>
        <begin position="364"/>
        <end position="379"/>
    </location>
</feature>
<evidence type="ECO:0000256" key="2">
    <source>
        <dbReference type="ARBA" id="ARBA00004370"/>
    </source>
</evidence>